<evidence type="ECO:0000313" key="1">
    <source>
        <dbReference type="EMBL" id="KAI6080304.1"/>
    </source>
</evidence>
<organism evidence="1 2">
    <name type="scientific">Hypoxylon rubiginosum</name>
    <dbReference type="NCBI Taxonomy" id="110542"/>
    <lineage>
        <taxon>Eukaryota</taxon>
        <taxon>Fungi</taxon>
        <taxon>Dikarya</taxon>
        <taxon>Ascomycota</taxon>
        <taxon>Pezizomycotina</taxon>
        <taxon>Sordariomycetes</taxon>
        <taxon>Xylariomycetidae</taxon>
        <taxon>Xylariales</taxon>
        <taxon>Hypoxylaceae</taxon>
        <taxon>Hypoxylon</taxon>
    </lineage>
</organism>
<evidence type="ECO:0000313" key="2">
    <source>
        <dbReference type="Proteomes" id="UP001497680"/>
    </source>
</evidence>
<reference evidence="1 2" key="1">
    <citation type="journal article" date="2022" name="New Phytol.">
        <title>Ecological generalism drives hyperdiversity of secondary metabolite gene clusters in xylarialean endophytes.</title>
        <authorList>
            <person name="Franco M.E.E."/>
            <person name="Wisecaver J.H."/>
            <person name="Arnold A.E."/>
            <person name="Ju Y.M."/>
            <person name="Slot J.C."/>
            <person name="Ahrendt S."/>
            <person name="Moore L.P."/>
            <person name="Eastman K.E."/>
            <person name="Scott K."/>
            <person name="Konkel Z."/>
            <person name="Mondo S.J."/>
            <person name="Kuo A."/>
            <person name="Hayes R.D."/>
            <person name="Haridas S."/>
            <person name="Andreopoulos B."/>
            <person name="Riley R."/>
            <person name="LaButti K."/>
            <person name="Pangilinan J."/>
            <person name="Lipzen A."/>
            <person name="Amirebrahimi M."/>
            <person name="Yan J."/>
            <person name="Adam C."/>
            <person name="Keymanesh K."/>
            <person name="Ng V."/>
            <person name="Louie K."/>
            <person name="Northen T."/>
            <person name="Drula E."/>
            <person name="Henrissat B."/>
            <person name="Hsieh H.M."/>
            <person name="Youens-Clark K."/>
            <person name="Lutzoni F."/>
            <person name="Miadlikowska J."/>
            <person name="Eastwood D.C."/>
            <person name="Hamelin R.C."/>
            <person name="Grigoriev I.V."/>
            <person name="U'Ren J.M."/>
        </authorList>
    </citation>
    <scope>NUCLEOTIDE SEQUENCE [LARGE SCALE GENOMIC DNA]</scope>
    <source>
        <strain evidence="1 2">ER1909</strain>
    </source>
</reference>
<proteinExistence type="predicted"/>
<gene>
    <name evidence="1" type="ORF">F4821DRAFT_64418</name>
</gene>
<protein>
    <submittedName>
        <fullName evidence="1">Uncharacterized protein</fullName>
    </submittedName>
</protein>
<comment type="caution">
    <text evidence="1">The sequence shown here is derived from an EMBL/GenBank/DDBJ whole genome shotgun (WGS) entry which is preliminary data.</text>
</comment>
<name>A0ACC0CIR7_9PEZI</name>
<keyword evidence="2" id="KW-1185">Reference proteome</keyword>
<sequence>MARPDASILPMTSMALLFKYGRPRMPLTSLSVMPWVTSTVSMGKVSQGLPTLLWDALGSTRNGFSRRIVYYTSSELVWECRETPRCQCGFMENGTLTERKAYHNHVLQTPGAYFEPSNSVDLWKEIINNYTTCQLIYETDRLLALSGIAHQLQDRGYGSYVARMWTSLLWFLFTAIRILYRAYMVVGLYERPHHTWRRGRLDWSAKCHVPHHRR</sequence>
<dbReference type="Proteomes" id="UP001497680">
    <property type="component" value="Unassembled WGS sequence"/>
</dbReference>
<accession>A0ACC0CIR7</accession>
<dbReference type="EMBL" id="MU394456">
    <property type="protein sequence ID" value="KAI6080304.1"/>
    <property type="molecule type" value="Genomic_DNA"/>
</dbReference>